<dbReference type="AlphaFoldDB" id="F2RPI2"/>
<dbReference type="Pfam" id="PF00254">
    <property type="entry name" value="FKBP_C"/>
    <property type="match status" value="1"/>
</dbReference>
<dbReference type="Gene3D" id="3.10.50.40">
    <property type="match status" value="1"/>
</dbReference>
<dbReference type="InterPro" id="IPR046357">
    <property type="entry name" value="PPIase_dom_sf"/>
</dbReference>
<evidence type="ECO:0000256" key="1">
    <source>
        <dbReference type="PROSITE-ProRule" id="PRU00277"/>
    </source>
</evidence>
<accession>F2RPI2</accession>
<evidence type="ECO:0000259" key="2">
    <source>
        <dbReference type="PROSITE" id="PS50059"/>
    </source>
</evidence>
<dbReference type="SUPFAM" id="SSF54534">
    <property type="entry name" value="FKBP-like"/>
    <property type="match status" value="1"/>
</dbReference>
<dbReference type="Proteomes" id="UP000009172">
    <property type="component" value="Unassembled WGS sequence"/>
</dbReference>
<gene>
    <name evidence="3" type="ORF">TESG_08247</name>
</gene>
<dbReference type="GO" id="GO:0003755">
    <property type="term" value="F:peptidyl-prolyl cis-trans isomerase activity"/>
    <property type="evidence" value="ECO:0007669"/>
    <property type="project" value="UniProtKB-KW"/>
</dbReference>
<proteinExistence type="predicted"/>
<keyword evidence="4" id="KW-1185">Reference proteome</keyword>
<evidence type="ECO:0000313" key="4">
    <source>
        <dbReference type="Proteomes" id="UP000009172"/>
    </source>
</evidence>
<dbReference type="EC" id="5.2.1.8" evidence="1"/>
<dbReference type="PROSITE" id="PS50059">
    <property type="entry name" value="FKBP_PPIASE"/>
    <property type="match status" value="1"/>
</dbReference>
<dbReference type="EMBL" id="GG698478">
    <property type="protein sequence ID" value="EGD92856.1"/>
    <property type="molecule type" value="Genomic_DNA"/>
</dbReference>
<name>F2RPI2_TRIT1</name>
<feature type="domain" description="PPIase FKBP-type" evidence="2">
    <location>
        <begin position="42"/>
        <end position="90"/>
    </location>
</feature>
<dbReference type="InterPro" id="IPR001179">
    <property type="entry name" value="PPIase_FKBP_dom"/>
</dbReference>
<reference evidence="4" key="1">
    <citation type="journal article" date="2012" name="MBio">
        <title>Comparative genome analysis of Trichophyton rubrum and related dermatophytes reveals candidate genes involved in infection.</title>
        <authorList>
            <person name="Martinez D.A."/>
            <person name="Oliver B.G."/>
            <person name="Graeser Y."/>
            <person name="Goldberg J.M."/>
            <person name="Li W."/>
            <person name="Martinez-Rossi N.M."/>
            <person name="Monod M."/>
            <person name="Shelest E."/>
            <person name="Barton R.C."/>
            <person name="Birch E."/>
            <person name="Brakhage A.A."/>
            <person name="Chen Z."/>
            <person name="Gurr S.J."/>
            <person name="Heiman D."/>
            <person name="Heitman J."/>
            <person name="Kosti I."/>
            <person name="Rossi A."/>
            <person name="Saif S."/>
            <person name="Samalova M."/>
            <person name="Saunders C.W."/>
            <person name="Shea T."/>
            <person name="Summerbell R.C."/>
            <person name="Xu J."/>
            <person name="Young S."/>
            <person name="Zeng Q."/>
            <person name="Birren B.W."/>
            <person name="Cuomo C.A."/>
            <person name="White T.C."/>
        </authorList>
    </citation>
    <scope>NUCLEOTIDE SEQUENCE [LARGE SCALE GENOMIC DNA]</scope>
    <source>
        <strain evidence="4">CBS 112818</strain>
    </source>
</reference>
<comment type="catalytic activity">
    <reaction evidence="1">
        <text>[protein]-peptidylproline (omega=180) = [protein]-peptidylproline (omega=0)</text>
        <dbReference type="Rhea" id="RHEA:16237"/>
        <dbReference type="Rhea" id="RHEA-COMP:10747"/>
        <dbReference type="Rhea" id="RHEA-COMP:10748"/>
        <dbReference type="ChEBI" id="CHEBI:83833"/>
        <dbReference type="ChEBI" id="CHEBI:83834"/>
        <dbReference type="EC" id="5.2.1.8"/>
    </reaction>
</comment>
<keyword evidence="1" id="KW-0697">Rotamase</keyword>
<protein>
    <recommendedName>
        <fullName evidence="1">peptidylprolyl isomerase</fullName>
        <ecNumber evidence="1">5.2.1.8</ecNumber>
    </recommendedName>
</protein>
<organism evidence="3 4">
    <name type="scientific">Trichophyton tonsurans (strain CBS 112818)</name>
    <name type="common">Scalp ringworm fungus</name>
    <dbReference type="NCBI Taxonomy" id="647933"/>
    <lineage>
        <taxon>Eukaryota</taxon>
        <taxon>Fungi</taxon>
        <taxon>Dikarya</taxon>
        <taxon>Ascomycota</taxon>
        <taxon>Pezizomycotina</taxon>
        <taxon>Eurotiomycetes</taxon>
        <taxon>Eurotiomycetidae</taxon>
        <taxon>Onygenales</taxon>
        <taxon>Arthrodermataceae</taxon>
        <taxon>Trichophyton</taxon>
    </lineage>
</organism>
<sequence>MGVTKYTLERGSGDFPTDNDVVKVKHSCYFYDNTNEKGYYKGDYDFLPLGFNEGVSRMKLGENCALIIPSNDAYGKRGFPGIIPPNSDLV</sequence>
<evidence type="ECO:0000313" key="3">
    <source>
        <dbReference type="EMBL" id="EGD92856.1"/>
    </source>
</evidence>
<keyword evidence="1" id="KW-0413">Isomerase</keyword>
<dbReference type="HOGENOM" id="CLU_013615_12_1_1"/>